<feature type="transmembrane region" description="Helical" evidence="8">
    <location>
        <begin position="1078"/>
        <end position="1099"/>
    </location>
</feature>
<dbReference type="PANTHER" id="PTHR19848">
    <property type="entry name" value="WD40 REPEAT PROTEIN"/>
    <property type="match status" value="1"/>
</dbReference>
<dbReference type="GO" id="GO:0005216">
    <property type="term" value="F:monoatomic ion channel activity"/>
    <property type="evidence" value="ECO:0007669"/>
    <property type="project" value="InterPro"/>
</dbReference>
<evidence type="ECO:0000259" key="9">
    <source>
        <dbReference type="Pfam" id="PF00520"/>
    </source>
</evidence>
<feature type="transmembrane region" description="Helical" evidence="8">
    <location>
        <begin position="925"/>
        <end position="943"/>
    </location>
</feature>
<name>A0A1R2CN71_9CILI</name>
<dbReference type="Gene3D" id="2.130.10.10">
    <property type="entry name" value="YVTN repeat-like/Quinoprotein amine dehydrogenase"/>
    <property type="match status" value="3"/>
</dbReference>
<evidence type="ECO:0000256" key="7">
    <source>
        <dbReference type="PROSITE-ProRule" id="PRU00221"/>
    </source>
</evidence>
<dbReference type="PROSITE" id="PS00678">
    <property type="entry name" value="WD_REPEATS_1"/>
    <property type="match status" value="2"/>
</dbReference>
<dbReference type="InterPro" id="IPR036322">
    <property type="entry name" value="WD40_repeat_dom_sf"/>
</dbReference>
<keyword evidence="2 7" id="KW-0853">WD repeat</keyword>
<dbReference type="InterPro" id="IPR015943">
    <property type="entry name" value="WD40/YVTN_repeat-like_dom_sf"/>
</dbReference>
<protein>
    <recommendedName>
        <fullName evidence="9">Ion transport domain-containing protein</fullName>
    </recommendedName>
</protein>
<reference evidence="10 11" key="1">
    <citation type="submission" date="2016-11" db="EMBL/GenBank/DDBJ databases">
        <title>The macronuclear genome of Stentor coeruleus: a giant cell with tiny introns.</title>
        <authorList>
            <person name="Slabodnick M."/>
            <person name="Ruby J.G."/>
            <person name="Reiff S.B."/>
            <person name="Swart E.C."/>
            <person name="Gosai S."/>
            <person name="Prabakaran S."/>
            <person name="Witkowska E."/>
            <person name="Larue G.E."/>
            <person name="Fisher S."/>
            <person name="Freeman R.M."/>
            <person name="Gunawardena J."/>
            <person name="Chu W."/>
            <person name="Stover N.A."/>
            <person name="Gregory B.D."/>
            <person name="Nowacki M."/>
            <person name="Derisi J."/>
            <person name="Roy S.W."/>
            <person name="Marshall W.F."/>
            <person name="Sood P."/>
        </authorList>
    </citation>
    <scope>NUCLEOTIDE SEQUENCE [LARGE SCALE GENOMIC DNA]</scope>
    <source>
        <strain evidence="10">WM001</strain>
    </source>
</reference>
<feature type="transmembrane region" description="Helical" evidence="8">
    <location>
        <begin position="963"/>
        <end position="980"/>
    </location>
</feature>
<dbReference type="Pfam" id="PF00520">
    <property type="entry name" value="Ion_trans"/>
    <property type="match status" value="1"/>
</dbReference>
<accession>A0A1R2CN71</accession>
<dbReference type="AlphaFoldDB" id="A0A1R2CN71"/>
<dbReference type="InterPro" id="IPR001680">
    <property type="entry name" value="WD40_rpt"/>
</dbReference>
<dbReference type="OrthoDB" id="10262475at2759"/>
<evidence type="ECO:0000256" key="2">
    <source>
        <dbReference type="ARBA" id="ARBA00022574"/>
    </source>
</evidence>
<feature type="repeat" description="WD" evidence="7">
    <location>
        <begin position="151"/>
        <end position="184"/>
    </location>
</feature>
<dbReference type="PANTHER" id="PTHR19848:SF8">
    <property type="entry name" value="F-BOX AND WD REPEAT DOMAIN CONTAINING 7"/>
    <property type="match status" value="1"/>
</dbReference>
<dbReference type="InterPro" id="IPR011048">
    <property type="entry name" value="Haem_d1_sf"/>
</dbReference>
<evidence type="ECO:0000313" key="10">
    <source>
        <dbReference type="EMBL" id="OMJ90474.1"/>
    </source>
</evidence>
<dbReference type="Proteomes" id="UP000187209">
    <property type="component" value="Unassembled WGS sequence"/>
</dbReference>
<dbReference type="PROSITE" id="PS50082">
    <property type="entry name" value="WD_REPEATS_2"/>
    <property type="match status" value="4"/>
</dbReference>
<keyword evidence="3 8" id="KW-0812">Transmembrane</keyword>
<feature type="transmembrane region" description="Helical" evidence="8">
    <location>
        <begin position="901"/>
        <end position="919"/>
    </location>
</feature>
<dbReference type="SMART" id="SM00320">
    <property type="entry name" value="WD40"/>
    <property type="match status" value="8"/>
</dbReference>
<feature type="repeat" description="WD" evidence="7">
    <location>
        <begin position="194"/>
        <end position="235"/>
    </location>
</feature>
<evidence type="ECO:0000313" key="11">
    <source>
        <dbReference type="Proteomes" id="UP000187209"/>
    </source>
</evidence>
<dbReference type="EMBL" id="MPUH01000102">
    <property type="protein sequence ID" value="OMJ90474.1"/>
    <property type="molecule type" value="Genomic_DNA"/>
</dbReference>
<comment type="caution">
    <text evidence="10">The sequence shown here is derived from an EMBL/GenBank/DDBJ whole genome shotgun (WGS) entry which is preliminary data.</text>
</comment>
<sequence>MLLSGVDDKPLMITTPMFTPTPSNKQGFSFPSITTDFDNPEFFLVSRPMAEELQDVSTYLSEFRPSKIVTPFKGTSIAISKDKSRFFFGSREGRVGVAKIETKETILEIDLKEGTIWAIALCENDRILFSGGRGGLIRKLSTADMSQVAVLEGHNDEVNVIAISNDEKTLYSAGDDGQVIMWDIMEISPKPNLLVKHSGMICGMDLSKDNKYLASSSSSGVVSVYDLTEHKEIFREKNINNNAFWTVKITQNNTWLVLGDSEGFLLIYSFGTWELIKNIKAHEDIIRSIVCTADEKKVVTGSYDTKLKLWDLDWDSEPIVFQGHTELVKALLLSDDSKTIYSLSDDCSIQMWKIPPYKNNSILSEEKTENRPLYVGSQNRSTLYTFGNKQLGKYCHEKKYAIEYKNLELPSLVITLLNPVKDEFVFIEMKENEICYYYYYNSSSLKISDYSVTFVNPVTNEITRTGTLSLYNVCSAIFSHDGKFLIIGESRRCSIFLAETLEKFHSFLSHKEEIKHLTLSLNGIYLFASDTQNIIKCLNIINRTEVKGIKDIEAGDIEKMVVSRDNEFLVVLHKGSIANVWSISRMIKISQISLEGVKDIYYPSNADYMFCLYDFSIKAINFPTFITCFEITLPYKVEYFAFSHDFTEIYIKHLDGLTSWTNPLSANKFLSFGHPTSVVKFFQYLGKLASSRDDIYDPQYNNCVLEPFHINMMHLYAYFNKISSLTQCIQENCPFLISKSGYTPLDICLQSNNDLGITLLYSKVKQETLKNPMFLSILENSITRICTSLSDKAYKFLDLSLSSSIDSTLTRYRHSNIPLPLFLYSPTLFCDKTLFSDLSTVSTEGETLQFFQTYFKLNMNPGSNDSINFVKALISTENETVFMSDFIKIILEEKWKKIRSVLYIQSLLYLIYLIAISCYSTFEGMFLLILSFVLNVILILYEFKQAISSGSDYFSDIWNYFDLLRLILATLMFITDIISGNVYSEIIIALVLLISWMRGIAYFRVFKATRYYINLIYEVVLDIFPFLMIVFYSTLAFSFIFERVFRGTSDQVPDYFYYLSVSWELNLGTFSSSDYTTLMYLAFILHAVLNPIIMLNLLISVMSNTFERVNSQVEVADNKELAKMILEAELVYAWNRDNVEKEYFFMIKGVEIEEIQDNTLAQVRNIKRKVGDMNRSQNMISDSINGLLESIDEMKVTQTRGLEQQEMIIESQRNLENILQEMLSATKSK</sequence>
<dbReference type="GO" id="GO:0016020">
    <property type="term" value="C:membrane"/>
    <property type="evidence" value="ECO:0007669"/>
    <property type="project" value="UniProtKB-SubCell"/>
</dbReference>
<evidence type="ECO:0000256" key="1">
    <source>
        <dbReference type="ARBA" id="ARBA00004141"/>
    </source>
</evidence>
<feature type="repeat" description="WD" evidence="7">
    <location>
        <begin position="321"/>
        <end position="354"/>
    </location>
</feature>
<evidence type="ECO:0000256" key="5">
    <source>
        <dbReference type="ARBA" id="ARBA00022989"/>
    </source>
</evidence>
<dbReference type="PROSITE" id="PS50294">
    <property type="entry name" value="WD_REPEATS_REGION"/>
    <property type="match status" value="3"/>
</dbReference>
<evidence type="ECO:0000256" key="8">
    <source>
        <dbReference type="SAM" id="Phobius"/>
    </source>
</evidence>
<keyword evidence="6 8" id="KW-0472">Membrane</keyword>
<keyword evidence="5 8" id="KW-1133">Transmembrane helix</keyword>
<proteinExistence type="predicted"/>
<gene>
    <name evidence="10" type="ORF">SteCoe_7177</name>
</gene>
<dbReference type="Pfam" id="PF00400">
    <property type="entry name" value="WD40"/>
    <property type="match status" value="4"/>
</dbReference>
<feature type="repeat" description="WD" evidence="7">
    <location>
        <begin position="279"/>
        <end position="313"/>
    </location>
</feature>
<comment type="subcellular location">
    <subcellularLocation>
        <location evidence="1">Membrane</location>
        <topology evidence="1">Multi-pass membrane protein</topology>
    </subcellularLocation>
</comment>
<dbReference type="SUPFAM" id="SSF51004">
    <property type="entry name" value="C-terminal (heme d1) domain of cytochrome cd1-nitrite reductase"/>
    <property type="match status" value="1"/>
</dbReference>
<evidence type="ECO:0000256" key="4">
    <source>
        <dbReference type="ARBA" id="ARBA00022737"/>
    </source>
</evidence>
<feature type="domain" description="Ion transport" evidence="9">
    <location>
        <begin position="906"/>
        <end position="1112"/>
    </location>
</feature>
<dbReference type="InterPro" id="IPR005821">
    <property type="entry name" value="Ion_trans_dom"/>
</dbReference>
<organism evidence="10 11">
    <name type="scientific">Stentor coeruleus</name>
    <dbReference type="NCBI Taxonomy" id="5963"/>
    <lineage>
        <taxon>Eukaryota</taxon>
        <taxon>Sar</taxon>
        <taxon>Alveolata</taxon>
        <taxon>Ciliophora</taxon>
        <taxon>Postciliodesmatophora</taxon>
        <taxon>Heterotrichea</taxon>
        <taxon>Heterotrichida</taxon>
        <taxon>Stentoridae</taxon>
        <taxon>Stentor</taxon>
    </lineage>
</organism>
<keyword evidence="11" id="KW-1185">Reference proteome</keyword>
<dbReference type="SUPFAM" id="SSF50978">
    <property type="entry name" value="WD40 repeat-like"/>
    <property type="match status" value="1"/>
</dbReference>
<keyword evidence="4" id="KW-0677">Repeat</keyword>
<feature type="transmembrane region" description="Helical" evidence="8">
    <location>
        <begin position="1015"/>
        <end position="1041"/>
    </location>
</feature>
<evidence type="ECO:0000256" key="3">
    <source>
        <dbReference type="ARBA" id="ARBA00022692"/>
    </source>
</evidence>
<dbReference type="InterPro" id="IPR019775">
    <property type="entry name" value="WD40_repeat_CS"/>
</dbReference>
<evidence type="ECO:0000256" key="6">
    <source>
        <dbReference type="ARBA" id="ARBA00023136"/>
    </source>
</evidence>